<dbReference type="PRINTS" id="PR02055">
    <property type="entry name" value="PROTEINF105"/>
</dbReference>
<keyword evidence="5" id="KW-1185">Reference proteome</keyword>
<dbReference type="Pfam" id="PF16218">
    <property type="entry name" value="Peptidase_C101"/>
    <property type="match status" value="1"/>
</dbReference>
<feature type="region of interest" description="Disordered" evidence="4">
    <location>
        <begin position="1"/>
        <end position="23"/>
    </location>
</feature>
<name>A0A1S2ZTF4_ERIEU</name>
<comment type="subcellular location">
    <subcellularLocation>
        <location evidence="1">Cytoplasm</location>
    </subcellularLocation>
</comment>
<gene>
    <name evidence="6" type="primary">OTULINL</name>
</gene>
<evidence type="ECO:0000256" key="2">
    <source>
        <dbReference type="ARBA" id="ARBA00010267"/>
    </source>
</evidence>
<protein>
    <submittedName>
        <fullName evidence="6">Inactive ubiquitin thioesterase OTULINL isoform X2</fullName>
    </submittedName>
</protein>
<dbReference type="CTD" id="54491"/>
<dbReference type="PANTHER" id="PTHR33662">
    <property type="entry name" value="OTU DEUBIQUITINASE WITH LINEAR LINKAGE-SPECIFICITY A-RELATED"/>
    <property type="match status" value="1"/>
</dbReference>
<reference evidence="6" key="1">
    <citation type="submission" date="2025-08" db="UniProtKB">
        <authorList>
            <consortium name="RefSeq"/>
        </authorList>
    </citation>
    <scope>IDENTIFICATION</scope>
</reference>
<sequence length="356" mass="41533">MAARRSPPPAREPGRPAASTAGNDQVHSWTLMTSQALDTAWRLVKGVVALAMSLLASILCGFRGLHVQLGQQLRWWIGYLQRRFKRNLSVEAEVDVLSYCAREWRGDAPRAKLMRKAYEELFWRRHVKCVRLVRRDNYDALRSVLFQIFSHGLPFPAWMREKDIIKLPEKLLFSQGCNWIQQYSFGPEKYTGSNVFGKLRKCVELLKTQWTEFSGIKDHHKRGSRCNSLFSDTLLECKLYEALKFLMLYQVTEAYELMKTQKAVPSLFHLLFSQETSLDPLSFMLNHLNAVGDSCGLEQIDMFILGYSLEVKIKVFRLFKFHSRDFEICYPEEPLRDWPEVALLTENDRHYHIPVF</sequence>
<dbReference type="Proteomes" id="UP001652624">
    <property type="component" value="Chromosome 5"/>
</dbReference>
<dbReference type="InParanoid" id="A0A1S2ZTF4"/>
<evidence type="ECO:0000313" key="6">
    <source>
        <dbReference type="RefSeq" id="XP_007524284.2"/>
    </source>
</evidence>
<evidence type="ECO:0000256" key="3">
    <source>
        <dbReference type="ARBA" id="ARBA00022490"/>
    </source>
</evidence>
<dbReference type="OrthoDB" id="5962728at2759"/>
<accession>A0A1S2ZTF4</accession>
<keyword evidence="3" id="KW-0963">Cytoplasm</keyword>
<dbReference type="AlphaFoldDB" id="A0A1S2ZTF4"/>
<dbReference type="RefSeq" id="XP_007524284.2">
    <property type="nucleotide sequence ID" value="XM_007524222.3"/>
</dbReference>
<proteinExistence type="inferred from homology"/>
<comment type="similarity">
    <text evidence="2">Belongs to the peptidase C65 family. Otulin subfamily.</text>
</comment>
<dbReference type="InterPro" id="IPR023235">
    <property type="entry name" value="FAM105"/>
</dbReference>
<evidence type="ECO:0000256" key="4">
    <source>
        <dbReference type="SAM" id="MobiDB-lite"/>
    </source>
</evidence>
<dbReference type="GO" id="GO:0005737">
    <property type="term" value="C:cytoplasm"/>
    <property type="evidence" value="ECO:0007669"/>
    <property type="project" value="UniProtKB-SubCell"/>
</dbReference>
<dbReference type="eggNOG" id="ENOG502QVY0">
    <property type="taxonomic scope" value="Eukaryota"/>
</dbReference>
<evidence type="ECO:0000256" key="1">
    <source>
        <dbReference type="ARBA" id="ARBA00004496"/>
    </source>
</evidence>
<dbReference type="GeneID" id="103114532"/>
<organism evidence="5 6">
    <name type="scientific">Erinaceus europaeus</name>
    <name type="common">Western European hedgehog</name>
    <dbReference type="NCBI Taxonomy" id="9365"/>
    <lineage>
        <taxon>Eukaryota</taxon>
        <taxon>Metazoa</taxon>
        <taxon>Chordata</taxon>
        <taxon>Craniata</taxon>
        <taxon>Vertebrata</taxon>
        <taxon>Euteleostomi</taxon>
        <taxon>Mammalia</taxon>
        <taxon>Eutheria</taxon>
        <taxon>Laurasiatheria</taxon>
        <taxon>Eulipotyphla</taxon>
        <taxon>Erinaceidae</taxon>
        <taxon>Erinaceinae</taxon>
        <taxon>Erinaceus</taxon>
    </lineage>
</organism>
<dbReference type="PRINTS" id="PR02056">
    <property type="entry name" value="PROTEINF105A"/>
</dbReference>
<evidence type="ECO:0000313" key="5">
    <source>
        <dbReference type="Proteomes" id="UP001652624"/>
    </source>
</evidence>
<feature type="compositionally biased region" description="Pro residues" evidence="4">
    <location>
        <begin position="1"/>
        <end position="11"/>
    </location>
</feature>
<dbReference type="InterPro" id="IPR023236">
    <property type="entry name" value="OTULINL"/>
</dbReference>
<dbReference type="PANTHER" id="PTHR33662:SF1">
    <property type="entry name" value="INACTIVE UBIQUITIN THIOESTERASE OTULINL"/>
    <property type="match status" value="1"/>
</dbReference>